<name>A0A2I0CTS5_9PSED</name>
<gene>
    <name evidence="6" type="ORF">CW360_03350</name>
</gene>
<comment type="caution">
    <text evidence="6">The sequence shown here is derived from an EMBL/GenBank/DDBJ whole genome shotgun (WGS) entry which is preliminary data.</text>
</comment>
<dbReference type="PANTHER" id="PTHR42734:SF5">
    <property type="entry name" value="IRON TRANSPORT SYSTEM ATP-BINDING PROTEIN HI_0361-RELATED"/>
    <property type="match status" value="1"/>
</dbReference>
<dbReference type="AlphaFoldDB" id="A0A2I0CTS5"/>
<dbReference type="InterPro" id="IPR003593">
    <property type="entry name" value="AAA+_ATPase"/>
</dbReference>
<sequence>MIRCEQLQWGPKGQPLTPPLDLYLPAGSVTAVGGRNGCGKSSLFEVLAGWRQPLRGRLRIDAPRLGGIAYLPQQQAVDRHFPITLQELVAGGLWRWRLRGEARRQRVEQVLAFWQLEDVAQQPLQSLSGGQLQRGLLARLALTDARLLLLDEAEAALDSEGLLLFWQQLAQWREAGRTVMLISHALEPLSQRVDSLLLVAAGGCIQAPLNIARLGRVA</sequence>
<evidence type="ECO:0000313" key="7">
    <source>
        <dbReference type="Proteomes" id="UP000242861"/>
    </source>
</evidence>
<dbReference type="InterPro" id="IPR003439">
    <property type="entry name" value="ABC_transporter-like_ATP-bd"/>
</dbReference>
<dbReference type="GO" id="GO:0016887">
    <property type="term" value="F:ATP hydrolysis activity"/>
    <property type="evidence" value="ECO:0007669"/>
    <property type="project" value="InterPro"/>
</dbReference>
<dbReference type="RefSeq" id="WP_101192750.1">
    <property type="nucleotide sequence ID" value="NZ_PIYS01000003.1"/>
</dbReference>
<evidence type="ECO:0000256" key="4">
    <source>
        <dbReference type="ARBA" id="ARBA00022840"/>
    </source>
</evidence>
<evidence type="ECO:0000256" key="3">
    <source>
        <dbReference type="ARBA" id="ARBA00022741"/>
    </source>
</evidence>
<dbReference type="Proteomes" id="UP000242861">
    <property type="component" value="Unassembled WGS sequence"/>
</dbReference>
<organism evidence="6 7">
    <name type="scientific">Pseudomonas fluvialis</name>
    <dbReference type="NCBI Taxonomy" id="1793966"/>
    <lineage>
        <taxon>Bacteria</taxon>
        <taxon>Pseudomonadati</taxon>
        <taxon>Pseudomonadota</taxon>
        <taxon>Gammaproteobacteria</taxon>
        <taxon>Pseudomonadales</taxon>
        <taxon>Pseudomonadaceae</taxon>
        <taxon>Pseudomonas</taxon>
    </lineage>
</organism>
<proteinExistence type="inferred from homology"/>
<dbReference type="PROSITE" id="PS50893">
    <property type="entry name" value="ABC_TRANSPORTER_2"/>
    <property type="match status" value="1"/>
</dbReference>
<protein>
    <submittedName>
        <fullName evidence="6">Manganese ABC transporter ATP-binding protein</fullName>
    </submittedName>
</protein>
<dbReference type="InterPro" id="IPR027417">
    <property type="entry name" value="P-loop_NTPase"/>
</dbReference>
<keyword evidence="4 6" id="KW-0067">ATP-binding</keyword>
<comment type="similarity">
    <text evidence="1">Belongs to the ABC transporter superfamily.</text>
</comment>
<feature type="domain" description="ABC transporter" evidence="5">
    <location>
        <begin position="2"/>
        <end position="217"/>
    </location>
</feature>
<dbReference type="Gene3D" id="3.40.50.300">
    <property type="entry name" value="P-loop containing nucleotide triphosphate hydrolases"/>
    <property type="match status" value="1"/>
</dbReference>
<evidence type="ECO:0000259" key="5">
    <source>
        <dbReference type="PROSITE" id="PS50893"/>
    </source>
</evidence>
<keyword evidence="3" id="KW-0547">Nucleotide-binding</keyword>
<dbReference type="GO" id="GO:0005524">
    <property type="term" value="F:ATP binding"/>
    <property type="evidence" value="ECO:0007669"/>
    <property type="project" value="UniProtKB-KW"/>
</dbReference>
<dbReference type="PANTHER" id="PTHR42734">
    <property type="entry name" value="METAL TRANSPORT SYSTEM ATP-BINDING PROTEIN TM_0124-RELATED"/>
    <property type="match status" value="1"/>
</dbReference>
<accession>A0A2I0CTS5</accession>
<dbReference type="EMBL" id="PIYS01000003">
    <property type="protein sequence ID" value="PKF72763.1"/>
    <property type="molecule type" value="Genomic_DNA"/>
</dbReference>
<reference evidence="7" key="1">
    <citation type="submission" date="2017-12" db="EMBL/GenBank/DDBJ databases">
        <authorList>
            <person name="Yu X.-Y."/>
        </authorList>
    </citation>
    <scope>NUCLEOTIDE SEQUENCE [LARGE SCALE GENOMIC DNA]</scope>
    <source>
        <strain evidence="7">ZYSR67-Z</strain>
    </source>
</reference>
<evidence type="ECO:0000256" key="2">
    <source>
        <dbReference type="ARBA" id="ARBA00022448"/>
    </source>
</evidence>
<dbReference type="SUPFAM" id="SSF52540">
    <property type="entry name" value="P-loop containing nucleoside triphosphate hydrolases"/>
    <property type="match status" value="1"/>
</dbReference>
<dbReference type="Pfam" id="PF00005">
    <property type="entry name" value="ABC_tran"/>
    <property type="match status" value="1"/>
</dbReference>
<evidence type="ECO:0000256" key="1">
    <source>
        <dbReference type="ARBA" id="ARBA00005417"/>
    </source>
</evidence>
<dbReference type="SMART" id="SM00382">
    <property type="entry name" value="AAA"/>
    <property type="match status" value="1"/>
</dbReference>
<evidence type="ECO:0000313" key="6">
    <source>
        <dbReference type="EMBL" id="PKF72763.1"/>
    </source>
</evidence>
<keyword evidence="2" id="KW-0813">Transport</keyword>
<dbReference type="InterPro" id="IPR050153">
    <property type="entry name" value="Metal_Ion_Import_ABC"/>
</dbReference>